<accession>A0A438FZC7</accession>
<evidence type="ECO:0000313" key="6">
    <source>
        <dbReference type="EMBL" id="RVW65317.1"/>
    </source>
</evidence>
<dbReference type="SUPFAM" id="SSF56672">
    <property type="entry name" value="DNA/RNA polymerases"/>
    <property type="match status" value="1"/>
</dbReference>
<dbReference type="PANTHER" id="PTHR11439">
    <property type="entry name" value="GAG-POL-RELATED RETROTRANSPOSON"/>
    <property type="match status" value="1"/>
</dbReference>
<sequence length="795" mass="88622">MVLTLIGLRLDLEIVRDQILGSSSVPSLDDVFAHLLRISSTQTLSSDNTSNSSVLVSQTNSRGGRSGNRGRGQRPHCTYCNKFGHTRDRRYQLHGRPPHTVHVAQSSNPQPPQPPSSPHLKTDNVSTCLTHTSSLGPWILDSGASNHISGNNDLFSSITTTSALPIVTLTNGSQTVAKDIGLAHPLPSLPFTSDRSTGKTIGIRRESQGLYHLTSPSTPAVCISTDAPLLIHSCLGHPSLSKFLKMVPRFSSLLSLACESCQLGKHTRVSFPKRLNNRTKSPFKLVHTDVWGPCQTATNFLPKPQNASSWDTPDFKRVIIVIPLRLIATFSSLMSPSLRTHHSSPPLSLFLFLKSYPFPLSPHLMQCLLTHFRFIIVVIVSFVPPSLAEVPANSLPIPSASPAPALPPSIDLPITLRKSRRQAMINEMVALHSNGTWDLVLLPSDKSTVSYHWVYTVKVGLDGQVDRLKARLVAKGYTQVYGFDYGDTFSPIAKIASIRLLLSMAAMHSWSLYQLDIKNVFLHGDLAEEVYMEQPPGFVAQGESGLVCRLHRSLYGLKQSPRAWFSRFSSVVQEFGMFRSTANHSVFYHHNSSWQCISLVVYVDDIVIIDNDHNGIQKLKQHLFTHFQTKDLGKLKYFLGIEIAQSISGVVLSQRKYALNILEEIGGAFMRSWEISATRSHWDAVIRILRYIKSTPGQGVLYENRGNLISWKSNKQDVVARSSVEAEYRAMALATCELIWLKHLLRELRFGKDEQMKLICDNQAALHIASNSIFHERTKHIEVDCHEDRIRMCGN</sequence>
<evidence type="ECO:0000259" key="5">
    <source>
        <dbReference type="Pfam" id="PF22936"/>
    </source>
</evidence>
<dbReference type="Pfam" id="PF07727">
    <property type="entry name" value="RVT_2"/>
    <property type="match status" value="1"/>
</dbReference>
<keyword evidence="1" id="KW-0645">Protease</keyword>
<gene>
    <name evidence="6" type="primary">RE2_1147</name>
    <name evidence="6" type="ORF">CK203_058131</name>
</gene>
<keyword evidence="1" id="KW-0378">Hydrolase</keyword>
<comment type="caution">
    <text evidence="6">The sequence shown here is derived from an EMBL/GenBank/DDBJ whole genome shotgun (WGS) entry which is preliminary data.</text>
</comment>
<dbReference type="AlphaFoldDB" id="A0A438FZC7"/>
<proteinExistence type="predicted"/>
<feature type="region of interest" description="Disordered" evidence="2">
    <location>
        <begin position="42"/>
        <end position="80"/>
    </location>
</feature>
<dbReference type="PANTHER" id="PTHR11439:SF463">
    <property type="entry name" value="REVERSE TRANSCRIPTASE TY1_COPIA-TYPE DOMAIN-CONTAINING PROTEIN"/>
    <property type="match status" value="1"/>
</dbReference>
<dbReference type="InterPro" id="IPR025724">
    <property type="entry name" value="GAG-pre-integrase_dom"/>
</dbReference>
<evidence type="ECO:0000259" key="3">
    <source>
        <dbReference type="Pfam" id="PF07727"/>
    </source>
</evidence>
<feature type="domain" description="Reverse transcriptase Ty1/copia-type" evidence="3">
    <location>
        <begin position="434"/>
        <end position="665"/>
    </location>
</feature>
<feature type="compositionally biased region" description="Polar residues" evidence="2">
    <location>
        <begin position="42"/>
        <end position="59"/>
    </location>
</feature>
<dbReference type="GO" id="GO:0004190">
    <property type="term" value="F:aspartic-type endopeptidase activity"/>
    <property type="evidence" value="ECO:0007669"/>
    <property type="project" value="UniProtKB-KW"/>
</dbReference>
<dbReference type="CDD" id="cd09272">
    <property type="entry name" value="RNase_HI_RT_Ty1"/>
    <property type="match status" value="1"/>
</dbReference>
<dbReference type="EMBL" id="QGNW01000689">
    <property type="protein sequence ID" value="RVW65317.1"/>
    <property type="molecule type" value="Genomic_DNA"/>
</dbReference>
<evidence type="ECO:0000259" key="4">
    <source>
        <dbReference type="Pfam" id="PF13976"/>
    </source>
</evidence>
<evidence type="ECO:0000256" key="1">
    <source>
        <dbReference type="ARBA" id="ARBA00022750"/>
    </source>
</evidence>
<feature type="domain" description="Retrovirus-related Pol polyprotein from transposon TNT 1-94-like beta-barrel" evidence="5">
    <location>
        <begin position="138"/>
        <end position="181"/>
    </location>
</feature>
<dbReference type="Proteomes" id="UP000288805">
    <property type="component" value="Unassembled WGS sequence"/>
</dbReference>
<feature type="domain" description="GAG-pre-integrase" evidence="4">
    <location>
        <begin position="209"/>
        <end position="266"/>
    </location>
</feature>
<dbReference type="Pfam" id="PF13976">
    <property type="entry name" value="gag_pre-integrs"/>
    <property type="match status" value="1"/>
</dbReference>
<feature type="region of interest" description="Disordered" evidence="2">
    <location>
        <begin position="99"/>
        <end position="124"/>
    </location>
</feature>
<name>A0A438FZC7_VITVI</name>
<keyword evidence="1" id="KW-0064">Aspartyl protease</keyword>
<evidence type="ECO:0000256" key="2">
    <source>
        <dbReference type="SAM" id="MobiDB-lite"/>
    </source>
</evidence>
<reference evidence="6 7" key="1">
    <citation type="journal article" date="2018" name="PLoS Genet.">
        <title>Population sequencing reveals clonal diversity and ancestral inbreeding in the grapevine cultivar Chardonnay.</title>
        <authorList>
            <person name="Roach M.J."/>
            <person name="Johnson D.L."/>
            <person name="Bohlmann J."/>
            <person name="van Vuuren H.J."/>
            <person name="Jones S.J."/>
            <person name="Pretorius I.S."/>
            <person name="Schmidt S.A."/>
            <person name="Borneman A.R."/>
        </authorList>
    </citation>
    <scope>NUCLEOTIDE SEQUENCE [LARGE SCALE GENOMIC DNA]</scope>
    <source>
        <strain evidence="7">cv. Chardonnay</strain>
        <tissue evidence="6">Leaf</tissue>
    </source>
</reference>
<dbReference type="InterPro" id="IPR013103">
    <property type="entry name" value="RVT_2"/>
</dbReference>
<evidence type="ECO:0000313" key="7">
    <source>
        <dbReference type="Proteomes" id="UP000288805"/>
    </source>
</evidence>
<dbReference type="InterPro" id="IPR054722">
    <property type="entry name" value="PolX-like_BBD"/>
</dbReference>
<dbReference type="InterPro" id="IPR043502">
    <property type="entry name" value="DNA/RNA_pol_sf"/>
</dbReference>
<organism evidence="6 7">
    <name type="scientific">Vitis vinifera</name>
    <name type="common">Grape</name>
    <dbReference type="NCBI Taxonomy" id="29760"/>
    <lineage>
        <taxon>Eukaryota</taxon>
        <taxon>Viridiplantae</taxon>
        <taxon>Streptophyta</taxon>
        <taxon>Embryophyta</taxon>
        <taxon>Tracheophyta</taxon>
        <taxon>Spermatophyta</taxon>
        <taxon>Magnoliopsida</taxon>
        <taxon>eudicotyledons</taxon>
        <taxon>Gunneridae</taxon>
        <taxon>Pentapetalae</taxon>
        <taxon>rosids</taxon>
        <taxon>Vitales</taxon>
        <taxon>Vitaceae</taxon>
        <taxon>Viteae</taxon>
        <taxon>Vitis</taxon>
    </lineage>
</organism>
<dbReference type="Pfam" id="PF22936">
    <property type="entry name" value="Pol_BBD"/>
    <property type="match status" value="1"/>
</dbReference>
<protein>
    <submittedName>
        <fullName evidence="6">Retrovirus-related Pol polyprotein from transposon RE2</fullName>
    </submittedName>
</protein>